<proteinExistence type="predicted"/>
<dbReference type="Proteomes" id="UP000316621">
    <property type="component" value="Chromosome 1"/>
</dbReference>
<dbReference type="AlphaFoldDB" id="A0A4Y7IEQ9"/>
<gene>
    <name evidence="2" type="ORF">C5167_039196</name>
</gene>
<feature type="region of interest" description="Disordered" evidence="1">
    <location>
        <begin position="128"/>
        <end position="150"/>
    </location>
</feature>
<evidence type="ECO:0000313" key="2">
    <source>
        <dbReference type="EMBL" id="RZC46250.1"/>
    </source>
</evidence>
<feature type="compositionally biased region" description="Basic and acidic residues" evidence="1">
    <location>
        <begin position="134"/>
        <end position="150"/>
    </location>
</feature>
<dbReference type="EMBL" id="CM010715">
    <property type="protein sequence ID" value="RZC46250.1"/>
    <property type="molecule type" value="Genomic_DNA"/>
</dbReference>
<name>A0A4Y7IEQ9_PAPSO</name>
<dbReference type="Gramene" id="RZC46250">
    <property type="protein sequence ID" value="RZC46250"/>
    <property type="gene ID" value="C5167_039196"/>
</dbReference>
<evidence type="ECO:0000313" key="3">
    <source>
        <dbReference type="Proteomes" id="UP000316621"/>
    </source>
</evidence>
<keyword evidence="3" id="KW-1185">Reference proteome</keyword>
<organism evidence="2 3">
    <name type="scientific">Papaver somniferum</name>
    <name type="common">Opium poppy</name>
    <dbReference type="NCBI Taxonomy" id="3469"/>
    <lineage>
        <taxon>Eukaryota</taxon>
        <taxon>Viridiplantae</taxon>
        <taxon>Streptophyta</taxon>
        <taxon>Embryophyta</taxon>
        <taxon>Tracheophyta</taxon>
        <taxon>Spermatophyta</taxon>
        <taxon>Magnoliopsida</taxon>
        <taxon>Ranunculales</taxon>
        <taxon>Papaveraceae</taxon>
        <taxon>Papaveroideae</taxon>
        <taxon>Papaver</taxon>
    </lineage>
</organism>
<accession>A0A4Y7IEQ9</accession>
<sequence>MHDLLTDIANTGGSHIFAFYQALKKEINLINEKVKDTSDKLRIYVPVVEDIKSIMVAEFYERTLAYSLLRLEVQWDELTSEWVNNVPQHSAESIKIPVEDIENMETMLVDSADSEQINELLGKGKVVESVNDPEGEKDNLASEVAYEGHA</sequence>
<evidence type="ECO:0000256" key="1">
    <source>
        <dbReference type="SAM" id="MobiDB-lite"/>
    </source>
</evidence>
<protein>
    <submittedName>
        <fullName evidence="2">Uncharacterized protein</fullName>
    </submittedName>
</protein>
<reference evidence="2 3" key="1">
    <citation type="journal article" date="2018" name="Science">
        <title>The opium poppy genome and morphinan production.</title>
        <authorList>
            <person name="Guo L."/>
            <person name="Winzer T."/>
            <person name="Yang X."/>
            <person name="Li Y."/>
            <person name="Ning Z."/>
            <person name="He Z."/>
            <person name="Teodor R."/>
            <person name="Lu Y."/>
            <person name="Bowser T.A."/>
            <person name="Graham I.A."/>
            <person name="Ye K."/>
        </authorList>
    </citation>
    <scope>NUCLEOTIDE SEQUENCE [LARGE SCALE GENOMIC DNA]</scope>
    <source>
        <strain evidence="3">cv. HN1</strain>
        <tissue evidence="2">Leaves</tissue>
    </source>
</reference>